<keyword evidence="3" id="KW-0732">Signal</keyword>
<evidence type="ECO:0000259" key="5">
    <source>
        <dbReference type="Pfam" id="PF02897"/>
    </source>
</evidence>
<dbReference type="InterPro" id="IPR023302">
    <property type="entry name" value="Pept_S9A_N"/>
</dbReference>
<feature type="compositionally biased region" description="Acidic residues" evidence="2">
    <location>
        <begin position="685"/>
        <end position="699"/>
    </location>
</feature>
<accession>A0ABW9UXR3</accession>
<dbReference type="Proteomes" id="UP000444401">
    <property type="component" value="Unassembled WGS sequence"/>
</dbReference>
<feature type="region of interest" description="Disordered" evidence="2">
    <location>
        <begin position="677"/>
        <end position="699"/>
    </location>
</feature>
<dbReference type="InterPro" id="IPR029058">
    <property type="entry name" value="AB_hydrolase_fold"/>
</dbReference>
<organism evidence="6 7">
    <name type="scientific">Pelagerythrobacter marinus</name>
    <dbReference type="NCBI Taxonomy" id="538382"/>
    <lineage>
        <taxon>Bacteria</taxon>
        <taxon>Pseudomonadati</taxon>
        <taxon>Pseudomonadota</taxon>
        <taxon>Alphaproteobacteria</taxon>
        <taxon>Sphingomonadales</taxon>
        <taxon>Erythrobacteraceae</taxon>
        <taxon>Pelagerythrobacter</taxon>
    </lineage>
</organism>
<comment type="caution">
    <text evidence="6">The sequence shown here is derived from an EMBL/GenBank/DDBJ whole genome shotgun (WGS) entry which is preliminary data.</text>
</comment>
<proteinExistence type="predicted"/>
<dbReference type="InterPro" id="IPR001375">
    <property type="entry name" value="Peptidase_S9_cat"/>
</dbReference>
<evidence type="ECO:0000256" key="3">
    <source>
        <dbReference type="SAM" id="SignalP"/>
    </source>
</evidence>
<dbReference type="EMBL" id="WTYO01000005">
    <property type="protein sequence ID" value="MXO69400.1"/>
    <property type="molecule type" value="Genomic_DNA"/>
</dbReference>
<dbReference type="PANTHER" id="PTHR42776">
    <property type="entry name" value="SERINE PEPTIDASE S9 FAMILY MEMBER"/>
    <property type="match status" value="1"/>
</dbReference>
<feature type="domain" description="Peptidase S9A N-terminal" evidence="5">
    <location>
        <begin position="108"/>
        <end position="276"/>
    </location>
</feature>
<dbReference type="RefSeq" id="WP_160734025.1">
    <property type="nucleotide sequence ID" value="NZ_WTYO01000005.1"/>
</dbReference>
<dbReference type="SUPFAM" id="SSF53474">
    <property type="entry name" value="alpha/beta-Hydrolases"/>
    <property type="match status" value="1"/>
</dbReference>
<dbReference type="InterPro" id="IPR011042">
    <property type="entry name" value="6-blade_b-propeller_TolB-like"/>
</dbReference>
<dbReference type="Gene3D" id="3.40.50.1820">
    <property type="entry name" value="alpha/beta hydrolase"/>
    <property type="match status" value="1"/>
</dbReference>
<dbReference type="SUPFAM" id="SSF82171">
    <property type="entry name" value="DPP6 N-terminal domain-like"/>
    <property type="match status" value="1"/>
</dbReference>
<sequence length="699" mass="77578">MMLPAVRLAGLAVLLACSIQAPARAQPGTAAAAATDRAPQPAPMTAVDMVEIATLSQPSLSPDGNVLAYLKDDLDWRRNRVVDRLVLREAASGEPIEPFAPESWREDIDAIAWSPDSRSFLTLLEREGDEHDQVYRFDLASRQLTRLTRHPVDIDNVTWAPDGAGFYFESDEAVDDDDWSLDPYEHRPFEELFYYDIARDAYHRVVSADTVILDYSVARDGAFLLVTMRKALPKNEKETNEVWLVSREGPVRQLTDNAFQERDAQLSPDNSRFAFIAEVDAGGRLYHEDNLFVQDVGSDTPRLLFPDMAVEVLQFAWDASGEGLFFLGNVGLTTQLFHCDLATGAVRQVTRGEHQLKSWRYDHRSGRHVALRADARSPGDVVSIDPDSGAIAVLSPEFADFSARFALPRQEAFRWTAPDGREIEGLLVRPLGHRAGEPFPLVTISHGGPRSSVNFGSWQVSRYLPVLAGEGYGVFLPNYRGGTGYGDAFMRDMVGNYFNNSDDDILAGIDALVEAGLADPEALIAMGWSAGGHMTNWLIGQTDRFVAASSGAGASDWVSMYGESDFRRNRTFHFGGPPWAEDAPFEVFRRTSPVTHAWRVKTPTLFFSGENDERVPPTQGLIMYRALSDLGVETKLYLAKGEPHNFRRPRNQLFKINRELQWYARHRGADYVPVRPELAAGPVPEDTDAGDGIEGEPAG</sequence>
<name>A0ABW9UXR3_9SPHN</name>
<keyword evidence="7" id="KW-1185">Reference proteome</keyword>
<evidence type="ECO:0000256" key="2">
    <source>
        <dbReference type="SAM" id="MobiDB-lite"/>
    </source>
</evidence>
<feature type="domain" description="Peptidase S9 prolyl oligopeptidase catalytic" evidence="4">
    <location>
        <begin position="458"/>
        <end position="667"/>
    </location>
</feature>
<reference evidence="6 7" key="1">
    <citation type="submission" date="2019-12" db="EMBL/GenBank/DDBJ databases">
        <title>Genomic-based taxomic classification of the family Erythrobacteraceae.</title>
        <authorList>
            <person name="Xu L."/>
        </authorList>
    </citation>
    <scope>NUCLEOTIDE SEQUENCE [LARGE SCALE GENOMIC DNA]</scope>
    <source>
        <strain evidence="6 7">H32</strain>
    </source>
</reference>
<evidence type="ECO:0000313" key="6">
    <source>
        <dbReference type="EMBL" id="MXO69400.1"/>
    </source>
</evidence>
<evidence type="ECO:0000313" key="7">
    <source>
        <dbReference type="Proteomes" id="UP000444401"/>
    </source>
</evidence>
<keyword evidence="1" id="KW-0378">Hydrolase</keyword>
<evidence type="ECO:0000256" key="1">
    <source>
        <dbReference type="ARBA" id="ARBA00022801"/>
    </source>
</evidence>
<feature type="signal peptide" evidence="3">
    <location>
        <begin position="1"/>
        <end position="25"/>
    </location>
</feature>
<dbReference type="PANTHER" id="PTHR42776:SF27">
    <property type="entry name" value="DIPEPTIDYL PEPTIDASE FAMILY MEMBER 6"/>
    <property type="match status" value="1"/>
</dbReference>
<protein>
    <submittedName>
        <fullName evidence="6">Prolyl oligopeptidase family serine peptidase</fullName>
    </submittedName>
</protein>
<feature type="chain" id="PRO_5046678098" evidence="3">
    <location>
        <begin position="26"/>
        <end position="699"/>
    </location>
</feature>
<evidence type="ECO:0000259" key="4">
    <source>
        <dbReference type="Pfam" id="PF00326"/>
    </source>
</evidence>
<gene>
    <name evidence="6" type="ORF">GRI72_11250</name>
</gene>
<dbReference type="Pfam" id="PF02897">
    <property type="entry name" value="Peptidase_S9_N"/>
    <property type="match status" value="1"/>
</dbReference>
<dbReference type="Pfam" id="PF00326">
    <property type="entry name" value="Peptidase_S9"/>
    <property type="match status" value="1"/>
</dbReference>
<dbReference type="Gene3D" id="2.120.10.30">
    <property type="entry name" value="TolB, C-terminal domain"/>
    <property type="match status" value="1"/>
</dbReference>